<protein>
    <submittedName>
        <fullName evidence="1">Uncharacterized protein</fullName>
    </submittedName>
</protein>
<organism evidence="1 2">
    <name type="scientific">Xanthomonas bromi</name>
    <dbReference type="NCBI Taxonomy" id="56449"/>
    <lineage>
        <taxon>Bacteria</taxon>
        <taxon>Pseudomonadati</taxon>
        <taxon>Pseudomonadota</taxon>
        <taxon>Gammaproteobacteria</taxon>
        <taxon>Lysobacterales</taxon>
        <taxon>Lysobacteraceae</taxon>
        <taxon>Xanthomonas</taxon>
    </lineage>
</organism>
<evidence type="ECO:0000313" key="1">
    <source>
        <dbReference type="EMBL" id="PPV06572.1"/>
    </source>
</evidence>
<name>A0ABX5BQ65_9XANT</name>
<keyword evidence="2" id="KW-1185">Reference proteome</keyword>
<gene>
    <name evidence="1" type="ORF">XbrCFBP1976_11160</name>
</gene>
<proteinExistence type="predicted"/>
<evidence type="ECO:0000313" key="2">
    <source>
        <dbReference type="Proteomes" id="UP000239710"/>
    </source>
</evidence>
<sequence length="59" mass="6437">MSRLRDLHCAKGRRAACSTDVCLHVLPSVSAFVLRLRGRALRVVSVGDARLPAAGRQEH</sequence>
<dbReference type="Proteomes" id="UP000239710">
    <property type="component" value="Unassembled WGS sequence"/>
</dbReference>
<reference evidence="1 2" key="1">
    <citation type="submission" date="2016-08" db="EMBL/GenBank/DDBJ databases">
        <title>Evolution of the type three secretion system and type three effector repertoires in Xanthomonas.</title>
        <authorList>
            <person name="Merda D."/>
            <person name="Briand M."/>
            <person name="Bosis E."/>
            <person name="Rousseau C."/>
            <person name="Portier P."/>
            <person name="Jacques M.-A."/>
            <person name="Fischer-Le Saux M."/>
        </authorList>
    </citation>
    <scope>NUCLEOTIDE SEQUENCE [LARGE SCALE GENOMIC DNA]</scope>
    <source>
        <strain evidence="1 2">CFBP1976</strain>
    </source>
</reference>
<dbReference type="EMBL" id="MDCE01000014">
    <property type="protein sequence ID" value="PPV06572.1"/>
    <property type="molecule type" value="Genomic_DNA"/>
</dbReference>
<comment type="caution">
    <text evidence="1">The sequence shown here is derived from an EMBL/GenBank/DDBJ whole genome shotgun (WGS) entry which is preliminary data.</text>
</comment>
<accession>A0ABX5BQ65</accession>